<dbReference type="Proteomes" id="UP000483362">
    <property type="component" value="Unassembled WGS sequence"/>
</dbReference>
<dbReference type="AlphaFoldDB" id="A0A6L5XBS1"/>
<proteinExistence type="predicted"/>
<protein>
    <submittedName>
        <fullName evidence="1">Uncharacterized protein</fullName>
    </submittedName>
</protein>
<evidence type="ECO:0000313" key="1">
    <source>
        <dbReference type="EMBL" id="MSS16486.1"/>
    </source>
</evidence>
<gene>
    <name evidence="1" type="ORF">FYJ29_01675</name>
</gene>
<accession>A0A6L5XBS1</accession>
<comment type="caution">
    <text evidence="1">The sequence shown here is derived from an EMBL/GenBank/DDBJ whole genome shotgun (WGS) entry which is preliminary data.</text>
</comment>
<organism evidence="1 2">
    <name type="scientific">Sodaliphilus pleomorphus</name>
    <dbReference type="NCBI Taxonomy" id="2606626"/>
    <lineage>
        <taxon>Bacteria</taxon>
        <taxon>Pseudomonadati</taxon>
        <taxon>Bacteroidota</taxon>
        <taxon>Bacteroidia</taxon>
        <taxon>Bacteroidales</taxon>
        <taxon>Muribaculaceae</taxon>
        <taxon>Sodaliphilus</taxon>
    </lineage>
</organism>
<keyword evidence="2" id="KW-1185">Reference proteome</keyword>
<dbReference type="RefSeq" id="WP_154326944.1">
    <property type="nucleotide sequence ID" value="NZ_CP045696.1"/>
</dbReference>
<reference evidence="1 2" key="1">
    <citation type="submission" date="2019-08" db="EMBL/GenBank/DDBJ databases">
        <title>In-depth cultivation of the pig gut microbiome towards novel bacterial diversity and tailored functional studies.</title>
        <authorList>
            <person name="Wylensek D."/>
            <person name="Hitch T.C.A."/>
            <person name="Clavel T."/>
        </authorList>
    </citation>
    <scope>NUCLEOTIDE SEQUENCE [LARGE SCALE GENOMIC DNA]</scope>
    <source>
        <strain evidence="1 2">Oil-RF-744-WCA-WT-10</strain>
    </source>
</reference>
<name>A0A6L5XBS1_9BACT</name>
<sequence length="111" mass="12524">MIKKKDIIPPTVYDIYIRGEEGNLNCVKKVVNELARYCGVTDSCPDKLYIPLKFMMKLLVGSDNHSGYVVSMNTDDPECVVLHTETEEPQSICNAFKDCFIDIVIDFKKAG</sequence>
<dbReference type="EMBL" id="VULT01000002">
    <property type="protein sequence ID" value="MSS16486.1"/>
    <property type="molecule type" value="Genomic_DNA"/>
</dbReference>
<evidence type="ECO:0000313" key="2">
    <source>
        <dbReference type="Proteomes" id="UP000483362"/>
    </source>
</evidence>